<accession>A0AAD8ZWZ7</accession>
<dbReference type="EMBL" id="JAROKS010000001">
    <property type="protein sequence ID" value="KAK1806788.1"/>
    <property type="molecule type" value="Genomic_DNA"/>
</dbReference>
<comment type="caution">
    <text evidence="2">The sequence shown here is derived from an EMBL/GenBank/DDBJ whole genome shotgun (WGS) entry which is preliminary data.</text>
</comment>
<feature type="region of interest" description="Disordered" evidence="1">
    <location>
        <begin position="107"/>
        <end position="167"/>
    </location>
</feature>
<evidence type="ECO:0000313" key="3">
    <source>
        <dbReference type="Proteomes" id="UP001239994"/>
    </source>
</evidence>
<protein>
    <submittedName>
        <fullName evidence="2">Uncharacterized protein</fullName>
    </submittedName>
</protein>
<gene>
    <name evidence="2" type="ORF">P4O66_005272</name>
</gene>
<reference evidence="2" key="1">
    <citation type="submission" date="2023-03" db="EMBL/GenBank/DDBJ databases">
        <title>Electrophorus voltai genome.</title>
        <authorList>
            <person name="Bian C."/>
        </authorList>
    </citation>
    <scope>NUCLEOTIDE SEQUENCE</scope>
    <source>
        <strain evidence="2">CB-2022</strain>
        <tissue evidence="2">Muscle</tissue>
    </source>
</reference>
<proteinExistence type="predicted"/>
<dbReference type="AlphaFoldDB" id="A0AAD8ZWZ7"/>
<evidence type="ECO:0000313" key="2">
    <source>
        <dbReference type="EMBL" id="KAK1806788.1"/>
    </source>
</evidence>
<evidence type="ECO:0000256" key="1">
    <source>
        <dbReference type="SAM" id="MobiDB-lite"/>
    </source>
</evidence>
<organism evidence="2 3">
    <name type="scientific">Electrophorus voltai</name>
    <dbReference type="NCBI Taxonomy" id="2609070"/>
    <lineage>
        <taxon>Eukaryota</taxon>
        <taxon>Metazoa</taxon>
        <taxon>Chordata</taxon>
        <taxon>Craniata</taxon>
        <taxon>Vertebrata</taxon>
        <taxon>Euteleostomi</taxon>
        <taxon>Actinopterygii</taxon>
        <taxon>Neopterygii</taxon>
        <taxon>Teleostei</taxon>
        <taxon>Ostariophysi</taxon>
        <taxon>Gymnotiformes</taxon>
        <taxon>Gymnotoidei</taxon>
        <taxon>Gymnotidae</taxon>
        <taxon>Electrophorus</taxon>
    </lineage>
</organism>
<sequence>QRRVLLEDLGRAMSVVQGWTLRSLTDPRLTTKTGTMKSNTLSWTLQGPTTLPWTTTRATSIKRIGEYSDVSLWSDSEFDHGRLRSRISMRPIGACGEVSSSDEYTLSVKARSPRAQAPKSKPCKGKKAVSPLPAPEMGQSAEAFPEARAPKPEQPPPHTLGREDPVQPRRIQTQLTGGLAGAPATFPELFNSHLYNPVFVPVPIPVLITVPVALSPFMSVPVPISVSIPVSVVVLVFPPAVLLMPARIGSLSPLALPFGVSFRAVAR</sequence>
<name>A0AAD8ZWZ7_9TELE</name>
<keyword evidence="3" id="KW-1185">Reference proteome</keyword>
<feature type="non-terminal residue" evidence="2">
    <location>
        <position position="1"/>
    </location>
</feature>
<dbReference type="Proteomes" id="UP001239994">
    <property type="component" value="Unassembled WGS sequence"/>
</dbReference>